<reference evidence="1 2" key="1">
    <citation type="journal article" date="2024" name="Chem. Sci.">
        <title>Discovery of megapolipeptins by genome mining of a Burkholderiales bacteria collection.</title>
        <authorList>
            <person name="Paulo B.S."/>
            <person name="Recchia M.J.J."/>
            <person name="Lee S."/>
            <person name="Fergusson C.H."/>
            <person name="Romanowski S.B."/>
            <person name="Hernandez A."/>
            <person name="Krull N."/>
            <person name="Liu D.Y."/>
            <person name="Cavanagh H."/>
            <person name="Bos A."/>
            <person name="Gray C.A."/>
            <person name="Murphy B.T."/>
            <person name="Linington R.G."/>
            <person name="Eustaquio A.S."/>
        </authorList>
    </citation>
    <scope>NUCLEOTIDE SEQUENCE [LARGE SCALE GENOMIC DNA]</scope>
    <source>
        <strain evidence="1 2">RL18-126-BIB-B</strain>
    </source>
</reference>
<evidence type="ECO:0000313" key="1">
    <source>
        <dbReference type="EMBL" id="MFM0103751.1"/>
    </source>
</evidence>
<organism evidence="1 2">
    <name type="scientific">Paraburkholderia rhynchosiae</name>
    <dbReference type="NCBI Taxonomy" id="487049"/>
    <lineage>
        <taxon>Bacteria</taxon>
        <taxon>Pseudomonadati</taxon>
        <taxon>Pseudomonadota</taxon>
        <taxon>Betaproteobacteria</taxon>
        <taxon>Burkholderiales</taxon>
        <taxon>Burkholderiaceae</taxon>
        <taxon>Paraburkholderia</taxon>
    </lineage>
</organism>
<proteinExistence type="predicted"/>
<dbReference type="Proteomes" id="UP001629235">
    <property type="component" value="Unassembled WGS sequence"/>
</dbReference>
<sequence>MSRNLLKYRLVLSLAAMLVALPAVLATHAATASTKTNDLIAGDEGDRPTEETGAARAEATQRNQVTADATAAAPESASQTTKKSKSTMMKSKRAKKSTSPASDEH</sequence>
<gene>
    <name evidence="1" type="ORF">PQR01_09770</name>
</gene>
<accession>A0ACC7NDA2</accession>
<protein>
    <submittedName>
        <fullName evidence="1">Uncharacterized protein</fullName>
    </submittedName>
</protein>
<comment type="caution">
    <text evidence="1">The sequence shown here is derived from an EMBL/GenBank/DDBJ whole genome shotgun (WGS) entry which is preliminary data.</text>
</comment>
<dbReference type="EMBL" id="JAQQDW010000014">
    <property type="protein sequence ID" value="MFM0103751.1"/>
    <property type="molecule type" value="Genomic_DNA"/>
</dbReference>
<keyword evidence="2" id="KW-1185">Reference proteome</keyword>
<name>A0ACC7NDA2_9BURK</name>
<evidence type="ECO:0000313" key="2">
    <source>
        <dbReference type="Proteomes" id="UP001629235"/>
    </source>
</evidence>